<keyword evidence="2" id="KW-0134">Cell wall</keyword>
<keyword evidence="11" id="KW-1185">Reference proteome</keyword>
<dbReference type="Proteomes" id="UP000570003">
    <property type="component" value="Unassembled WGS sequence"/>
</dbReference>
<feature type="compositionally biased region" description="Low complexity" evidence="8">
    <location>
        <begin position="163"/>
        <end position="194"/>
    </location>
</feature>
<comment type="subcellular location">
    <subcellularLocation>
        <location evidence="1">Secreted</location>
        <location evidence="1">Cell wall</location>
    </subcellularLocation>
</comment>
<keyword evidence="6 7" id="KW-0034">Amyloid</keyword>
<evidence type="ECO:0000256" key="1">
    <source>
        <dbReference type="ARBA" id="ARBA00004191"/>
    </source>
</evidence>
<evidence type="ECO:0000256" key="7">
    <source>
        <dbReference type="PROSITE-ProRule" id="PRU01232"/>
    </source>
</evidence>
<protein>
    <submittedName>
        <fullName evidence="10">Chaplin</fullName>
    </submittedName>
</protein>
<evidence type="ECO:0000313" key="10">
    <source>
        <dbReference type="EMBL" id="NKY16766.1"/>
    </source>
</evidence>
<evidence type="ECO:0000259" key="9">
    <source>
        <dbReference type="PROSITE" id="PS51884"/>
    </source>
</evidence>
<keyword evidence="4" id="KW-0732">Signal</keyword>
<evidence type="ECO:0000256" key="2">
    <source>
        <dbReference type="ARBA" id="ARBA00022512"/>
    </source>
</evidence>
<name>A0AA44DI35_STRE0</name>
<dbReference type="GO" id="GO:0007155">
    <property type="term" value="P:cell adhesion"/>
    <property type="evidence" value="ECO:0007669"/>
    <property type="project" value="UniProtKB-KW"/>
</dbReference>
<proteinExistence type="predicted"/>
<reference evidence="10 11" key="1">
    <citation type="submission" date="2020-04" db="EMBL/GenBank/DDBJ databases">
        <title>MicrobeNet Type strains.</title>
        <authorList>
            <person name="Nicholson A.C."/>
        </authorList>
    </citation>
    <scope>NUCLEOTIDE SEQUENCE [LARGE SCALE GENOMIC DNA]</scope>
    <source>
        <strain evidence="10 11">DSM 40738</strain>
    </source>
</reference>
<feature type="region of interest" description="Disordered" evidence="8">
    <location>
        <begin position="33"/>
        <end position="118"/>
    </location>
</feature>
<evidence type="ECO:0000256" key="6">
    <source>
        <dbReference type="ARBA" id="ARBA00023087"/>
    </source>
</evidence>
<feature type="domain" description="Chaplin" evidence="9">
    <location>
        <begin position="27"/>
        <end position="67"/>
    </location>
</feature>
<evidence type="ECO:0000256" key="8">
    <source>
        <dbReference type="SAM" id="MobiDB-lite"/>
    </source>
</evidence>
<dbReference type="InterPro" id="IPR005528">
    <property type="entry name" value="ChpA-H"/>
</dbReference>
<keyword evidence="3" id="KW-0964">Secreted</keyword>
<evidence type="ECO:0000256" key="3">
    <source>
        <dbReference type="ARBA" id="ARBA00022525"/>
    </source>
</evidence>
<keyword evidence="5" id="KW-0130">Cell adhesion</keyword>
<evidence type="ECO:0000256" key="4">
    <source>
        <dbReference type="ARBA" id="ARBA00022729"/>
    </source>
</evidence>
<organism evidence="10 11">
    <name type="scientific">Streptomyces somaliensis (strain ATCC 33201 / DSM 40738 / JCM 12659 / KCTC 9044 / NCTC 11332 / NRRL B-12077 / IP 733)</name>
    <dbReference type="NCBI Taxonomy" id="1134445"/>
    <lineage>
        <taxon>Bacteria</taxon>
        <taxon>Bacillati</taxon>
        <taxon>Actinomycetota</taxon>
        <taxon>Actinomycetes</taxon>
        <taxon>Kitasatosporales</taxon>
        <taxon>Streptomycetaceae</taxon>
        <taxon>Streptomyces</taxon>
    </lineage>
</organism>
<dbReference type="PROSITE" id="PS51884">
    <property type="entry name" value="CHAPLIN"/>
    <property type="match status" value="1"/>
</dbReference>
<sequence>MATSGALALAAGTARADADAFAAAFDSVGTVTGDEMQLPMDSPVSVCGDTVNAEGLLNPEAGSTCEDREETRASHGDGSGTSRDSDDESDRESDREGGHDGGATALAGVIGSPGGLSDDGVRLPVDLPVKVSGDAVSIVAFDESDFDDSGESGGKPPAQDVTPPEQAAPPAGDEPAAPVPAEEAPAPEQAPTLAVTGAGDLAGMGLPAAGLVLAGALLYRRSRSSAARA</sequence>
<feature type="region of interest" description="Disordered" evidence="8">
    <location>
        <begin position="142"/>
        <end position="194"/>
    </location>
</feature>
<feature type="compositionally biased region" description="Basic and acidic residues" evidence="8">
    <location>
        <begin position="65"/>
        <end position="75"/>
    </location>
</feature>
<dbReference type="Pfam" id="PF03777">
    <property type="entry name" value="ChpA-C"/>
    <property type="match status" value="2"/>
</dbReference>
<dbReference type="RefSeq" id="WP_168440948.1">
    <property type="nucleotide sequence ID" value="NZ_JAAXOU010000533.1"/>
</dbReference>
<accession>A0AA44DI35</accession>
<comment type="caution">
    <text evidence="10">The sequence shown here is derived from an EMBL/GenBank/DDBJ whole genome shotgun (WGS) entry which is preliminary data.</text>
</comment>
<evidence type="ECO:0000256" key="5">
    <source>
        <dbReference type="ARBA" id="ARBA00022889"/>
    </source>
</evidence>
<gene>
    <name evidence="10" type="ORF">HGA06_22495</name>
</gene>
<evidence type="ECO:0000313" key="11">
    <source>
        <dbReference type="Proteomes" id="UP000570003"/>
    </source>
</evidence>
<dbReference type="EMBL" id="JAAXOU010000533">
    <property type="protein sequence ID" value="NKY16766.1"/>
    <property type="molecule type" value="Genomic_DNA"/>
</dbReference>
<dbReference type="AlphaFoldDB" id="A0AA44DI35"/>